<dbReference type="Gene3D" id="3.30.450.20">
    <property type="entry name" value="PAS domain"/>
    <property type="match status" value="1"/>
</dbReference>
<accession>G7UUJ9</accession>
<dbReference type="AlphaFoldDB" id="G7UUJ9"/>
<dbReference type="CDD" id="cd00130">
    <property type="entry name" value="PAS"/>
    <property type="match status" value="1"/>
</dbReference>
<dbReference type="GO" id="GO:0006355">
    <property type="term" value="P:regulation of DNA-templated transcription"/>
    <property type="evidence" value="ECO:0007669"/>
    <property type="project" value="InterPro"/>
</dbReference>
<dbReference type="eggNOG" id="COG3706">
    <property type="taxonomic scope" value="Bacteria"/>
</dbReference>
<evidence type="ECO:0000259" key="1">
    <source>
        <dbReference type="PROSITE" id="PS50112"/>
    </source>
</evidence>
<dbReference type="RefSeq" id="WP_014160466.1">
    <property type="nucleotide sequence ID" value="NC_016147.2"/>
</dbReference>
<dbReference type="SMART" id="SM00052">
    <property type="entry name" value="EAL"/>
    <property type="match status" value="1"/>
</dbReference>
<dbReference type="SUPFAM" id="SSF52172">
    <property type="entry name" value="CheY-like"/>
    <property type="match status" value="1"/>
</dbReference>
<dbReference type="eggNOG" id="COG2199">
    <property type="taxonomic scope" value="Bacteria"/>
</dbReference>
<dbReference type="KEGG" id="psd:DSC_08195"/>
<dbReference type="InterPro" id="IPR043128">
    <property type="entry name" value="Rev_trsase/Diguanyl_cyclase"/>
</dbReference>
<evidence type="ECO:0008006" key="6">
    <source>
        <dbReference type="Google" id="ProtNLM"/>
    </source>
</evidence>
<dbReference type="Pfam" id="PF00990">
    <property type="entry name" value="GGDEF"/>
    <property type="match status" value="1"/>
</dbReference>
<feature type="domain" description="GGDEF" evidence="3">
    <location>
        <begin position="300"/>
        <end position="432"/>
    </location>
</feature>
<dbReference type="Proteomes" id="UP000005870">
    <property type="component" value="Chromosome"/>
</dbReference>
<dbReference type="Gene3D" id="3.20.20.450">
    <property type="entry name" value="EAL domain"/>
    <property type="match status" value="1"/>
</dbReference>
<dbReference type="PANTHER" id="PTHR33121">
    <property type="entry name" value="CYCLIC DI-GMP PHOSPHODIESTERASE PDEF"/>
    <property type="match status" value="1"/>
</dbReference>
<dbReference type="STRING" id="1045855.DSC_08195"/>
<evidence type="ECO:0000259" key="3">
    <source>
        <dbReference type="PROSITE" id="PS50887"/>
    </source>
</evidence>
<keyword evidence="5" id="KW-1185">Reference proteome</keyword>
<dbReference type="InterPro" id="IPR013767">
    <property type="entry name" value="PAS_fold"/>
</dbReference>
<dbReference type="OrthoDB" id="7052318at2"/>
<feature type="domain" description="PAS" evidence="1">
    <location>
        <begin position="164"/>
        <end position="214"/>
    </location>
</feature>
<dbReference type="CDD" id="cd01948">
    <property type="entry name" value="EAL"/>
    <property type="match status" value="1"/>
</dbReference>
<dbReference type="PANTHER" id="PTHR33121:SF79">
    <property type="entry name" value="CYCLIC DI-GMP PHOSPHODIESTERASE PDED-RELATED"/>
    <property type="match status" value="1"/>
</dbReference>
<feature type="domain" description="EAL" evidence="2">
    <location>
        <begin position="443"/>
        <end position="692"/>
    </location>
</feature>
<dbReference type="SMART" id="SM00267">
    <property type="entry name" value="GGDEF"/>
    <property type="match status" value="1"/>
</dbReference>
<gene>
    <name evidence="4" type="ordered locus">DSC_08195</name>
</gene>
<name>G7UUJ9_PSEUP</name>
<dbReference type="PROSITE" id="PS50887">
    <property type="entry name" value="GGDEF"/>
    <property type="match status" value="1"/>
</dbReference>
<dbReference type="NCBIfam" id="TIGR00229">
    <property type="entry name" value="sensory_box"/>
    <property type="match status" value="1"/>
</dbReference>
<dbReference type="InterPro" id="IPR000014">
    <property type="entry name" value="PAS"/>
</dbReference>
<dbReference type="PROSITE" id="PS50112">
    <property type="entry name" value="PAS"/>
    <property type="match status" value="1"/>
</dbReference>
<organism evidence="4 5">
    <name type="scientific">Pseudoxanthomonas spadix (strain BD-a59)</name>
    <dbReference type="NCBI Taxonomy" id="1045855"/>
    <lineage>
        <taxon>Bacteria</taxon>
        <taxon>Pseudomonadati</taxon>
        <taxon>Pseudomonadota</taxon>
        <taxon>Gammaproteobacteria</taxon>
        <taxon>Lysobacterales</taxon>
        <taxon>Lysobacteraceae</taxon>
        <taxon>Pseudoxanthomonas</taxon>
    </lineage>
</organism>
<evidence type="ECO:0000313" key="5">
    <source>
        <dbReference type="Proteomes" id="UP000005870"/>
    </source>
</evidence>
<dbReference type="InterPro" id="IPR035965">
    <property type="entry name" value="PAS-like_dom_sf"/>
</dbReference>
<dbReference type="InterPro" id="IPR000160">
    <property type="entry name" value="GGDEF_dom"/>
</dbReference>
<dbReference type="GO" id="GO:0071111">
    <property type="term" value="F:cyclic-guanylate-specific phosphodiesterase activity"/>
    <property type="evidence" value="ECO:0007669"/>
    <property type="project" value="InterPro"/>
</dbReference>
<proteinExistence type="predicted"/>
<reference evidence="4 5" key="1">
    <citation type="journal article" date="2012" name="J. Bacteriol.">
        <title>Complete Genome Sequence of the BTEX-Degrading Bacterium Pseudoxanthomonas spadix BD-a59.</title>
        <authorList>
            <person name="Lee S.H."/>
            <person name="Jin H.M."/>
            <person name="Lee H.J."/>
            <person name="Kim J.M."/>
            <person name="Jeon C.O."/>
        </authorList>
    </citation>
    <scope>NUCLEOTIDE SEQUENCE [LARGE SCALE GENOMIC DNA]</scope>
    <source>
        <strain evidence="4 5">BD-a59</strain>
    </source>
</reference>
<dbReference type="InterPro" id="IPR029787">
    <property type="entry name" value="Nucleotide_cyclase"/>
</dbReference>
<dbReference type="HOGENOM" id="CLU_000445_70_50_6"/>
<dbReference type="InterPro" id="IPR035919">
    <property type="entry name" value="EAL_sf"/>
</dbReference>
<evidence type="ECO:0000259" key="2">
    <source>
        <dbReference type="PROSITE" id="PS50883"/>
    </source>
</evidence>
<dbReference type="Pfam" id="PF00989">
    <property type="entry name" value="PAS"/>
    <property type="match status" value="1"/>
</dbReference>
<dbReference type="NCBIfam" id="TIGR00254">
    <property type="entry name" value="GGDEF"/>
    <property type="match status" value="1"/>
</dbReference>
<dbReference type="InterPro" id="IPR050706">
    <property type="entry name" value="Cyclic-di-GMP_PDE-like"/>
</dbReference>
<dbReference type="Pfam" id="PF00563">
    <property type="entry name" value="EAL"/>
    <property type="match status" value="1"/>
</dbReference>
<dbReference type="PROSITE" id="PS50883">
    <property type="entry name" value="EAL"/>
    <property type="match status" value="1"/>
</dbReference>
<protein>
    <recommendedName>
        <fullName evidence="6">EAL domain-containing protein</fullName>
    </recommendedName>
</protein>
<dbReference type="SMART" id="SM00091">
    <property type="entry name" value="PAS"/>
    <property type="match status" value="1"/>
</dbReference>
<dbReference type="SUPFAM" id="SSF141868">
    <property type="entry name" value="EAL domain-like"/>
    <property type="match status" value="1"/>
</dbReference>
<dbReference type="eggNOG" id="COG2200">
    <property type="taxonomic scope" value="Bacteria"/>
</dbReference>
<sequence>MQIGKDTPVRLIIVDDSGDAAEAVVSTFRNEGIAVRALRPLDLDELARQLASQPVDLVLAARGARGIPVHDVLAQVLASGKDIPVVIMIDAPGDASVIDELVHGARALALRTRPDHLLSVLRNEWEDLESRRGLRRLEAQLRETERRCDALIASSRDPIAYVHEGMHIRANDAYLEMFGFESFEDIEGLSLLDLIAPKDVDDFKQLLKRIGKGEAPPPRYECQARTQAGEGFPAVMEFVTASYEGEPCVQVVFRRRELNTELAREVQDLRQRDMVTGLLNRPAFLHALEDAVAEVAQSDVQYGLLLVEPDHYARLLPDIGLDWADALIAAMAAHFTATLEPDMVAARFTEHGFAVLCKGAHTHTTELAEALRAGFASHVFEIGNRAVTVTLSIGGVQIGEKIASVGQVLARASENLQSAANLGGNGVQIFDPAAVDRAEQEREQRILGLVRHALAEQGFVLHYQPIIPLLGEPGDFYEVFLRLETTGGERIKPVSFLAIAEQAGLLGEIDRWVVARAIAVLGERERAGRPVRLLVKVSQASFGDPRLIELIARELAAHGVPGQRLWLETTEAKVFTHLRGAQDLLTAATGLGCKVGLEQFGTGLDSFQLLAHFTPAFLKLDRSFCQDQTRATEAQDKIRQITARAQRDGMVTIAEHIQDPATMSLLFGAGIDYVEGHFVGQAAPEMSFDFTA</sequence>
<dbReference type="SUPFAM" id="SSF55073">
    <property type="entry name" value="Nucleotide cyclase"/>
    <property type="match status" value="1"/>
</dbReference>
<dbReference type="InterPro" id="IPR011006">
    <property type="entry name" value="CheY-like_superfamily"/>
</dbReference>
<evidence type="ECO:0000313" key="4">
    <source>
        <dbReference type="EMBL" id="AER56290.1"/>
    </source>
</evidence>
<dbReference type="Gene3D" id="3.30.70.270">
    <property type="match status" value="1"/>
</dbReference>
<dbReference type="InterPro" id="IPR001633">
    <property type="entry name" value="EAL_dom"/>
</dbReference>
<dbReference type="EMBL" id="CP003093">
    <property type="protein sequence ID" value="AER56290.1"/>
    <property type="molecule type" value="Genomic_DNA"/>
</dbReference>
<dbReference type="SUPFAM" id="SSF55785">
    <property type="entry name" value="PYP-like sensor domain (PAS domain)"/>
    <property type="match status" value="1"/>
</dbReference>